<evidence type="ECO:0000313" key="1">
    <source>
        <dbReference type="EMBL" id="KAH3840868.1"/>
    </source>
</evidence>
<reference evidence="1" key="2">
    <citation type="submission" date="2020-11" db="EMBL/GenBank/DDBJ databases">
        <authorList>
            <person name="McCartney M.A."/>
            <person name="Auch B."/>
            <person name="Kono T."/>
            <person name="Mallez S."/>
            <person name="Becker A."/>
            <person name="Gohl D.M."/>
            <person name="Silverstein K.A.T."/>
            <person name="Koren S."/>
            <person name="Bechman K.B."/>
            <person name="Herman A."/>
            <person name="Abrahante J.E."/>
            <person name="Garbe J."/>
        </authorList>
    </citation>
    <scope>NUCLEOTIDE SEQUENCE</scope>
    <source>
        <strain evidence="1">Duluth1</strain>
        <tissue evidence="1">Whole animal</tissue>
    </source>
</reference>
<sequence length="53" mass="5756">MKAVFTPNTASRLLHEGGVYPPTQLVDCSMKAVFTPNTASRLLHEGGVYPQHS</sequence>
<comment type="caution">
    <text evidence="1">The sequence shown here is derived from an EMBL/GenBank/DDBJ whole genome shotgun (WGS) entry which is preliminary data.</text>
</comment>
<reference evidence="1" key="1">
    <citation type="journal article" date="2019" name="bioRxiv">
        <title>The Genome of the Zebra Mussel, Dreissena polymorpha: A Resource for Invasive Species Research.</title>
        <authorList>
            <person name="McCartney M.A."/>
            <person name="Auch B."/>
            <person name="Kono T."/>
            <person name="Mallez S."/>
            <person name="Zhang Y."/>
            <person name="Obille A."/>
            <person name="Becker A."/>
            <person name="Abrahante J.E."/>
            <person name="Garbe J."/>
            <person name="Badalamenti J.P."/>
            <person name="Herman A."/>
            <person name="Mangelson H."/>
            <person name="Liachko I."/>
            <person name="Sullivan S."/>
            <person name="Sone E.D."/>
            <person name="Koren S."/>
            <person name="Silverstein K.A.T."/>
            <person name="Beckman K.B."/>
            <person name="Gohl D.M."/>
        </authorList>
    </citation>
    <scope>NUCLEOTIDE SEQUENCE</scope>
    <source>
        <strain evidence="1">Duluth1</strain>
        <tissue evidence="1">Whole animal</tissue>
    </source>
</reference>
<dbReference type="EMBL" id="JAIWYP010000004">
    <property type="protein sequence ID" value="KAH3840868.1"/>
    <property type="molecule type" value="Genomic_DNA"/>
</dbReference>
<dbReference type="AlphaFoldDB" id="A0A9D4QRW6"/>
<dbReference type="Proteomes" id="UP000828390">
    <property type="component" value="Unassembled WGS sequence"/>
</dbReference>
<organism evidence="1 2">
    <name type="scientific">Dreissena polymorpha</name>
    <name type="common">Zebra mussel</name>
    <name type="synonym">Mytilus polymorpha</name>
    <dbReference type="NCBI Taxonomy" id="45954"/>
    <lineage>
        <taxon>Eukaryota</taxon>
        <taxon>Metazoa</taxon>
        <taxon>Spiralia</taxon>
        <taxon>Lophotrochozoa</taxon>
        <taxon>Mollusca</taxon>
        <taxon>Bivalvia</taxon>
        <taxon>Autobranchia</taxon>
        <taxon>Heteroconchia</taxon>
        <taxon>Euheterodonta</taxon>
        <taxon>Imparidentia</taxon>
        <taxon>Neoheterodontei</taxon>
        <taxon>Myida</taxon>
        <taxon>Dreissenoidea</taxon>
        <taxon>Dreissenidae</taxon>
        <taxon>Dreissena</taxon>
    </lineage>
</organism>
<accession>A0A9D4QRW6</accession>
<proteinExistence type="predicted"/>
<gene>
    <name evidence="1" type="ORF">DPMN_114325</name>
</gene>
<name>A0A9D4QRW6_DREPO</name>
<protein>
    <submittedName>
        <fullName evidence="1">Uncharacterized protein</fullName>
    </submittedName>
</protein>
<evidence type="ECO:0000313" key="2">
    <source>
        <dbReference type="Proteomes" id="UP000828390"/>
    </source>
</evidence>
<keyword evidence="2" id="KW-1185">Reference proteome</keyword>